<organism evidence="1 2">
    <name type="scientific">Acidithiobacillus sulfurivorans</name>
    <dbReference type="NCBI Taxonomy" id="1958756"/>
    <lineage>
        <taxon>Bacteria</taxon>
        <taxon>Pseudomonadati</taxon>
        <taxon>Pseudomonadota</taxon>
        <taxon>Acidithiobacillia</taxon>
        <taxon>Acidithiobacillales</taxon>
        <taxon>Acidithiobacillaceae</taxon>
        <taxon>Acidithiobacillus</taxon>
    </lineage>
</organism>
<accession>A0ABS6A2T8</accession>
<proteinExistence type="predicted"/>
<dbReference type="Proteomes" id="UP000755654">
    <property type="component" value="Unassembled WGS sequence"/>
</dbReference>
<dbReference type="RefSeq" id="WP_215885152.1">
    <property type="nucleotide sequence ID" value="NZ_JAAOMP010000171.1"/>
</dbReference>
<evidence type="ECO:0000313" key="1">
    <source>
        <dbReference type="EMBL" id="MBU2761668.1"/>
    </source>
</evidence>
<reference evidence="1 2" key="1">
    <citation type="journal article" date="2021" name="ISME J.">
        <title>Genomic evolution of the class Acidithiobacillia: deep-branching Proteobacteria living in extreme acidic conditions.</title>
        <authorList>
            <person name="Moya-Beltran A."/>
            <person name="Beard S."/>
            <person name="Rojas-Villalobos C."/>
            <person name="Issotta F."/>
            <person name="Gallardo Y."/>
            <person name="Ulloa R."/>
            <person name="Giaveno A."/>
            <person name="Degli Esposti M."/>
            <person name="Johnson D.B."/>
            <person name="Quatrini R."/>
        </authorList>
    </citation>
    <scope>NUCLEOTIDE SEQUENCE [LARGE SCALE GENOMIC DNA]</scope>
    <source>
        <strain evidence="1 2">RW2</strain>
    </source>
</reference>
<sequence length="181" mass="20376">MQVHESRVPIRHLCVNTGIYKMVTTEVSSGYHSSMNIREIHISNLKQAIQRCGSIDGLLDAMATKGVDPVSKKYLQNVLNGVQTKGYKRKRDLGHDVCRKIERTLGESDGWMDVRHDGHQSSDSSVEMTLGPREMALLQNFRGMTASQQDEFIRESEKTKQLNESILNELACSVQGRKNVS</sequence>
<evidence type="ECO:0000313" key="2">
    <source>
        <dbReference type="Proteomes" id="UP000755654"/>
    </source>
</evidence>
<dbReference type="EMBL" id="JAAOMP010000171">
    <property type="protein sequence ID" value="MBU2761668.1"/>
    <property type="molecule type" value="Genomic_DNA"/>
</dbReference>
<keyword evidence="2" id="KW-1185">Reference proteome</keyword>
<gene>
    <name evidence="1" type="ORF">HAP95_16175</name>
</gene>
<protein>
    <submittedName>
        <fullName evidence="1">Uncharacterized protein</fullName>
    </submittedName>
</protein>
<comment type="caution">
    <text evidence="1">The sequence shown here is derived from an EMBL/GenBank/DDBJ whole genome shotgun (WGS) entry which is preliminary data.</text>
</comment>
<name>A0ABS6A2T8_9PROT</name>